<protein>
    <submittedName>
        <fullName evidence="1">Uncharacterized protein</fullName>
    </submittedName>
</protein>
<accession>A0A934IVX7</accession>
<dbReference type="Gene3D" id="3.40.630.30">
    <property type="match status" value="1"/>
</dbReference>
<reference evidence="1" key="1">
    <citation type="submission" date="2020-12" db="EMBL/GenBank/DDBJ databases">
        <authorList>
            <person name="Huq M.A."/>
        </authorList>
    </citation>
    <scope>NUCLEOTIDE SEQUENCE</scope>
    <source>
        <strain evidence="1">MAHUQ-46</strain>
    </source>
</reference>
<evidence type="ECO:0000313" key="2">
    <source>
        <dbReference type="Proteomes" id="UP000640274"/>
    </source>
</evidence>
<organism evidence="1 2">
    <name type="scientific">Paenibacillus roseus</name>
    <dbReference type="NCBI Taxonomy" id="2798579"/>
    <lineage>
        <taxon>Bacteria</taxon>
        <taxon>Bacillati</taxon>
        <taxon>Bacillota</taxon>
        <taxon>Bacilli</taxon>
        <taxon>Bacillales</taxon>
        <taxon>Paenibacillaceae</taxon>
        <taxon>Paenibacillus</taxon>
    </lineage>
</organism>
<dbReference type="AlphaFoldDB" id="A0A934IVX7"/>
<keyword evidence="2" id="KW-1185">Reference proteome</keyword>
<comment type="caution">
    <text evidence="1">The sequence shown here is derived from an EMBL/GenBank/DDBJ whole genome shotgun (WGS) entry which is preliminary data.</text>
</comment>
<dbReference type="RefSeq" id="WP_199017812.1">
    <property type="nucleotide sequence ID" value="NZ_JAELUP010000006.1"/>
</dbReference>
<sequence length="67" mass="7460">MSADLHDQGMTSLLAWVLIDNPSLAFYKKLGGVELERGTYTIGGQTLENVAMGWTDTHHLLELLEEE</sequence>
<name>A0A934IVX7_9BACL</name>
<evidence type="ECO:0000313" key="1">
    <source>
        <dbReference type="EMBL" id="MBJ6360286.1"/>
    </source>
</evidence>
<dbReference type="EMBL" id="JAELUP010000006">
    <property type="protein sequence ID" value="MBJ6360286.1"/>
    <property type="molecule type" value="Genomic_DNA"/>
</dbReference>
<proteinExistence type="predicted"/>
<dbReference type="SUPFAM" id="SSF55729">
    <property type="entry name" value="Acyl-CoA N-acyltransferases (Nat)"/>
    <property type="match status" value="1"/>
</dbReference>
<gene>
    <name evidence="1" type="ORF">JFN88_02980</name>
</gene>
<dbReference type="InterPro" id="IPR016181">
    <property type="entry name" value="Acyl_CoA_acyltransferase"/>
</dbReference>
<dbReference type="Proteomes" id="UP000640274">
    <property type="component" value="Unassembled WGS sequence"/>
</dbReference>